<dbReference type="PANTHER" id="PTHR31677:SF252">
    <property type="entry name" value="ETHYLENE-RESPONSIVE TRANSCRIPTION FACTOR 3"/>
    <property type="match status" value="1"/>
</dbReference>
<keyword evidence="6" id="KW-0539">Nucleus</keyword>
<dbReference type="InterPro" id="IPR016177">
    <property type="entry name" value="DNA-bd_dom_sf"/>
</dbReference>
<dbReference type="Gene3D" id="3.30.730.10">
    <property type="entry name" value="AP2/ERF domain"/>
    <property type="match status" value="1"/>
</dbReference>
<dbReference type="GO" id="GO:0003677">
    <property type="term" value="F:DNA binding"/>
    <property type="evidence" value="ECO:0007669"/>
    <property type="project" value="UniProtKB-KW"/>
</dbReference>
<dbReference type="GO" id="GO:0005634">
    <property type="term" value="C:nucleus"/>
    <property type="evidence" value="ECO:0007669"/>
    <property type="project" value="UniProtKB-SubCell"/>
</dbReference>
<keyword evidence="9" id="KW-1185">Reference proteome</keyword>
<protein>
    <submittedName>
        <fullName evidence="8">Ethylene-responsive transcription factor 3</fullName>
    </submittedName>
</protein>
<dbReference type="Proteomes" id="UP001604277">
    <property type="component" value="Unassembled WGS sequence"/>
</dbReference>
<sequence>MVSNLHLRDPWKEKFAAQIRDPWKKTRVWLGTFDSVEDAARAYDADARYLRGPKAKTNFSLPLDANTFPDFNLRNPNQQQINNNPNDPFMDPWFYSHDHQIIAQ</sequence>
<gene>
    <name evidence="8" type="ORF">Fot_42716</name>
</gene>
<dbReference type="AlphaFoldDB" id="A0ABD1RLZ4"/>
<keyword evidence="3" id="KW-0805">Transcription regulation</keyword>
<organism evidence="8 9">
    <name type="scientific">Forsythia ovata</name>
    <dbReference type="NCBI Taxonomy" id="205694"/>
    <lineage>
        <taxon>Eukaryota</taxon>
        <taxon>Viridiplantae</taxon>
        <taxon>Streptophyta</taxon>
        <taxon>Embryophyta</taxon>
        <taxon>Tracheophyta</taxon>
        <taxon>Spermatophyta</taxon>
        <taxon>Magnoliopsida</taxon>
        <taxon>eudicotyledons</taxon>
        <taxon>Gunneridae</taxon>
        <taxon>Pentapetalae</taxon>
        <taxon>asterids</taxon>
        <taxon>lamiids</taxon>
        <taxon>Lamiales</taxon>
        <taxon>Oleaceae</taxon>
        <taxon>Forsythieae</taxon>
        <taxon>Forsythia</taxon>
    </lineage>
</organism>
<dbReference type="SUPFAM" id="SSF54171">
    <property type="entry name" value="DNA-binding domain"/>
    <property type="match status" value="1"/>
</dbReference>
<evidence type="ECO:0000256" key="5">
    <source>
        <dbReference type="ARBA" id="ARBA00023163"/>
    </source>
</evidence>
<comment type="caution">
    <text evidence="8">The sequence shown here is derived from an EMBL/GenBank/DDBJ whole genome shotgun (WGS) entry which is preliminary data.</text>
</comment>
<evidence type="ECO:0000313" key="8">
    <source>
        <dbReference type="EMBL" id="KAL2489424.1"/>
    </source>
</evidence>
<keyword evidence="5" id="KW-0804">Transcription</keyword>
<accession>A0ABD1RLZ4</accession>
<keyword evidence="2" id="KW-0936">Ethylene signaling pathway</keyword>
<dbReference type="InterPro" id="IPR036955">
    <property type="entry name" value="AP2/ERF_dom_sf"/>
</dbReference>
<evidence type="ECO:0000259" key="7">
    <source>
        <dbReference type="PROSITE" id="PS51032"/>
    </source>
</evidence>
<dbReference type="Pfam" id="PF00847">
    <property type="entry name" value="AP2"/>
    <property type="match status" value="1"/>
</dbReference>
<evidence type="ECO:0000256" key="3">
    <source>
        <dbReference type="ARBA" id="ARBA00023015"/>
    </source>
</evidence>
<dbReference type="PROSITE" id="PS51032">
    <property type="entry name" value="AP2_ERF"/>
    <property type="match status" value="1"/>
</dbReference>
<proteinExistence type="predicted"/>
<dbReference type="SMART" id="SM00380">
    <property type="entry name" value="AP2"/>
    <property type="match status" value="1"/>
</dbReference>
<comment type="subcellular location">
    <subcellularLocation>
        <location evidence="1">Nucleus</location>
    </subcellularLocation>
</comment>
<evidence type="ECO:0000256" key="4">
    <source>
        <dbReference type="ARBA" id="ARBA00023125"/>
    </source>
</evidence>
<dbReference type="InterPro" id="IPR001471">
    <property type="entry name" value="AP2/ERF_dom"/>
</dbReference>
<evidence type="ECO:0000256" key="1">
    <source>
        <dbReference type="ARBA" id="ARBA00004123"/>
    </source>
</evidence>
<reference evidence="9" key="1">
    <citation type="submission" date="2024-07" db="EMBL/GenBank/DDBJ databases">
        <title>Two chromosome-level genome assemblies of Korean endemic species Abeliophyllum distichum and Forsythia ovata (Oleaceae).</title>
        <authorList>
            <person name="Jang H."/>
        </authorList>
    </citation>
    <scope>NUCLEOTIDE SEQUENCE [LARGE SCALE GENOMIC DNA]</scope>
</reference>
<dbReference type="GO" id="GO:0009873">
    <property type="term" value="P:ethylene-activated signaling pathway"/>
    <property type="evidence" value="ECO:0007669"/>
    <property type="project" value="UniProtKB-KW"/>
</dbReference>
<keyword evidence="4" id="KW-0238">DNA-binding</keyword>
<evidence type="ECO:0000256" key="2">
    <source>
        <dbReference type="ARBA" id="ARBA00022745"/>
    </source>
</evidence>
<evidence type="ECO:0000256" key="6">
    <source>
        <dbReference type="ARBA" id="ARBA00023242"/>
    </source>
</evidence>
<dbReference type="PANTHER" id="PTHR31677">
    <property type="entry name" value="AP2 DOMAIN CLASS TRANSCRIPTION FACTOR"/>
    <property type="match status" value="1"/>
</dbReference>
<feature type="domain" description="AP2/ERF" evidence="7">
    <location>
        <begin position="1"/>
        <end position="60"/>
    </location>
</feature>
<evidence type="ECO:0000313" key="9">
    <source>
        <dbReference type="Proteomes" id="UP001604277"/>
    </source>
</evidence>
<dbReference type="EMBL" id="JBFOLJ010000012">
    <property type="protein sequence ID" value="KAL2489424.1"/>
    <property type="molecule type" value="Genomic_DNA"/>
</dbReference>
<name>A0ABD1RLZ4_9LAMI</name>